<feature type="domain" description="Phosphatidate phosphatase APP1 catalytic" evidence="1">
    <location>
        <begin position="5"/>
        <end position="55"/>
    </location>
</feature>
<evidence type="ECO:0000259" key="1">
    <source>
        <dbReference type="Pfam" id="PF09949"/>
    </source>
</evidence>
<evidence type="ECO:0000313" key="2">
    <source>
        <dbReference type="EMBL" id="EIE82736.1"/>
    </source>
</evidence>
<dbReference type="eggNOG" id="ENOG502RURV">
    <property type="taxonomic scope" value="Eukaryota"/>
</dbReference>
<sequence>MGRPGKHKLEVIQKILRDFPHRKFILVGDSGEIDPEIYQQIYHEFPEQVIKIFIHDVSSQRAMNADRRASSMSSLSDFSYYTAIRKFITKENIELRKKDSSTQLAMDAMATTEVPEEEQQMTDPEIPVVTKLEQFEQRMERIASTMPPDVFTIFTLASKLKLDDTVSKAFQ</sequence>
<dbReference type="Pfam" id="PF09949">
    <property type="entry name" value="APP1_cat"/>
    <property type="match status" value="1"/>
</dbReference>
<protein>
    <recommendedName>
        <fullName evidence="1">Phosphatidate phosphatase APP1 catalytic domain-containing protein</fullName>
    </recommendedName>
</protein>
<dbReference type="GO" id="GO:0030479">
    <property type="term" value="C:actin cortical patch"/>
    <property type="evidence" value="ECO:0007669"/>
    <property type="project" value="TreeGrafter"/>
</dbReference>
<dbReference type="RefSeq" id="XP_067518132.1">
    <property type="nucleotide sequence ID" value="XM_067662031.1"/>
</dbReference>
<dbReference type="InterPro" id="IPR019236">
    <property type="entry name" value="APP1_cat"/>
</dbReference>
<organism evidence="2 3">
    <name type="scientific">Rhizopus delemar (strain RA 99-880 / ATCC MYA-4621 / FGSC 9543 / NRRL 43880)</name>
    <name type="common">Mucormycosis agent</name>
    <name type="synonym">Rhizopus arrhizus var. delemar</name>
    <dbReference type="NCBI Taxonomy" id="246409"/>
    <lineage>
        <taxon>Eukaryota</taxon>
        <taxon>Fungi</taxon>
        <taxon>Fungi incertae sedis</taxon>
        <taxon>Mucoromycota</taxon>
        <taxon>Mucoromycotina</taxon>
        <taxon>Mucoromycetes</taxon>
        <taxon>Mucorales</taxon>
        <taxon>Mucorineae</taxon>
        <taxon>Rhizopodaceae</taxon>
        <taxon>Rhizopus</taxon>
    </lineage>
</organism>
<dbReference type="VEuPathDB" id="FungiDB:RO3G_07441"/>
<gene>
    <name evidence="2" type="ORF">RO3G_07441</name>
</gene>
<dbReference type="EMBL" id="CH476736">
    <property type="protein sequence ID" value="EIE82736.1"/>
    <property type="molecule type" value="Genomic_DNA"/>
</dbReference>
<keyword evidence="3" id="KW-1185">Reference proteome</keyword>
<reference evidence="2 3" key="1">
    <citation type="journal article" date="2009" name="PLoS Genet.">
        <title>Genomic analysis of the basal lineage fungus Rhizopus oryzae reveals a whole-genome duplication.</title>
        <authorList>
            <person name="Ma L.-J."/>
            <person name="Ibrahim A.S."/>
            <person name="Skory C."/>
            <person name="Grabherr M.G."/>
            <person name="Burger G."/>
            <person name="Butler M."/>
            <person name="Elias M."/>
            <person name="Idnurm A."/>
            <person name="Lang B.F."/>
            <person name="Sone T."/>
            <person name="Abe A."/>
            <person name="Calvo S.E."/>
            <person name="Corrochano L.M."/>
            <person name="Engels R."/>
            <person name="Fu J."/>
            <person name="Hansberg W."/>
            <person name="Kim J.-M."/>
            <person name="Kodira C.D."/>
            <person name="Koehrsen M.J."/>
            <person name="Liu B."/>
            <person name="Miranda-Saavedra D."/>
            <person name="O'Leary S."/>
            <person name="Ortiz-Castellanos L."/>
            <person name="Poulter R."/>
            <person name="Rodriguez-Romero J."/>
            <person name="Ruiz-Herrera J."/>
            <person name="Shen Y.-Q."/>
            <person name="Zeng Q."/>
            <person name="Galagan J."/>
            <person name="Birren B.W."/>
            <person name="Cuomo C.A."/>
            <person name="Wickes B.L."/>
        </authorList>
    </citation>
    <scope>NUCLEOTIDE SEQUENCE [LARGE SCALE GENOMIC DNA]</scope>
    <source>
        <strain evidence="3">RA 99-880 / ATCC MYA-4621 / FGSC 9543 / NRRL 43880</strain>
    </source>
</reference>
<dbReference type="InParanoid" id="I1C2Q6"/>
<dbReference type="InterPro" id="IPR052935">
    <property type="entry name" value="Mg2+_PAP"/>
</dbReference>
<dbReference type="Proteomes" id="UP000009138">
    <property type="component" value="Unassembled WGS sequence"/>
</dbReference>
<dbReference type="STRING" id="246409.I1C2Q6"/>
<dbReference type="PANTHER" id="PTHR28208">
    <property type="entry name" value="PHOSPHATIDATE PHOSPHATASE APP1"/>
    <property type="match status" value="1"/>
</dbReference>
<evidence type="ECO:0000313" key="3">
    <source>
        <dbReference type="Proteomes" id="UP000009138"/>
    </source>
</evidence>
<dbReference type="GeneID" id="93614412"/>
<dbReference type="PANTHER" id="PTHR28208:SF1">
    <property type="entry name" value="FILAMENT ORGANIZATION PROTEIN APP1-LIKE, PUTATIVE (AFU_ORTHOLOGUE AFUA_1G06650)-RELATED"/>
    <property type="match status" value="1"/>
</dbReference>
<proteinExistence type="predicted"/>
<name>I1C2Q6_RHIO9</name>
<accession>I1C2Q6</accession>
<dbReference type="OrthoDB" id="2117591at2759"/>
<dbReference type="GO" id="GO:0008195">
    <property type="term" value="F:phosphatidate phosphatase activity"/>
    <property type="evidence" value="ECO:0007669"/>
    <property type="project" value="InterPro"/>
</dbReference>
<dbReference type="AlphaFoldDB" id="I1C2Q6"/>